<dbReference type="AlphaFoldDB" id="A0AAD3T8N4"/>
<organism evidence="2 3">
    <name type="scientific">Nepenthes gracilis</name>
    <name type="common">Slender pitcher plant</name>
    <dbReference type="NCBI Taxonomy" id="150966"/>
    <lineage>
        <taxon>Eukaryota</taxon>
        <taxon>Viridiplantae</taxon>
        <taxon>Streptophyta</taxon>
        <taxon>Embryophyta</taxon>
        <taxon>Tracheophyta</taxon>
        <taxon>Spermatophyta</taxon>
        <taxon>Magnoliopsida</taxon>
        <taxon>eudicotyledons</taxon>
        <taxon>Gunneridae</taxon>
        <taxon>Pentapetalae</taxon>
        <taxon>Caryophyllales</taxon>
        <taxon>Nepenthaceae</taxon>
        <taxon>Nepenthes</taxon>
    </lineage>
</organism>
<keyword evidence="3" id="KW-1185">Reference proteome</keyword>
<accession>A0AAD3T8N4</accession>
<gene>
    <name evidence="2" type="ORF">Nepgr_025864</name>
</gene>
<dbReference type="Proteomes" id="UP001279734">
    <property type="component" value="Unassembled WGS sequence"/>
</dbReference>
<evidence type="ECO:0000313" key="2">
    <source>
        <dbReference type="EMBL" id="GMH24021.1"/>
    </source>
</evidence>
<sequence length="136" mass="14570">MLSYIGDISVSIYTHRIYSSALVTYGNTRHPFLVAALSSPFLVDGSHGRDASATHELDTSSIPQLSHEEHSAVGNWERSVRASLSDEASASGNSDRKYGGGRAGRGGMVILGAGISVSVNGIKGIVEKQRVKRKRW</sequence>
<proteinExistence type="predicted"/>
<evidence type="ECO:0000256" key="1">
    <source>
        <dbReference type="SAM" id="MobiDB-lite"/>
    </source>
</evidence>
<comment type="caution">
    <text evidence="2">The sequence shown here is derived from an EMBL/GenBank/DDBJ whole genome shotgun (WGS) entry which is preliminary data.</text>
</comment>
<feature type="compositionally biased region" description="Basic and acidic residues" evidence="1">
    <location>
        <begin position="49"/>
        <end position="58"/>
    </location>
</feature>
<feature type="region of interest" description="Disordered" evidence="1">
    <location>
        <begin position="49"/>
        <end position="68"/>
    </location>
</feature>
<protein>
    <submittedName>
        <fullName evidence="2">Uncharacterized protein</fullName>
    </submittedName>
</protein>
<dbReference type="EMBL" id="BSYO01000027">
    <property type="protein sequence ID" value="GMH24021.1"/>
    <property type="molecule type" value="Genomic_DNA"/>
</dbReference>
<evidence type="ECO:0000313" key="3">
    <source>
        <dbReference type="Proteomes" id="UP001279734"/>
    </source>
</evidence>
<reference evidence="2" key="1">
    <citation type="submission" date="2023-05" db="EMBL/GenBank/DDBJ databases">
        <title>Nepenthes gracilis genome sequencing.</title>
        <authorList>
            <person name="Fukushima K."/>
        </authorList>
    </citation>
    <scope>NUCLEOTIDE SEQUENCE</scope>
    <source>
        <strain evidence="2">SING2019-196</strain>
    </source>
</reference>
<name>A0AAD3T8N4_NEPGR</name>